<keyword evidence="2" id="KW-1185">Reference proteome</keyword>
<evidence type="ECO:0000313" key="1">
    <source>
        <dbReference type="EMBL" id="KDQ14125.1"/>
    </source>
</evidence>
<accession>A0A067MHC4</accession>
<dbReference type="InParanoid" id="A0A067MHC4"/>
<dbReference type="AlphaFoldDB" id="A0A067MHC4"/>
<dbReference type="Proteomes" id="UP000027195">
    <property type="component" value="Unassembled WGS sequence"/>
</dbReference>
<proteinExistence type="predicted"/>
<evidence type="ECO:0000313" key="2">
    <source>
        <dbReference type="Proteomes" id="UP000027195"/>
    </source>
</evidence>
<name>A0A067MHC4_BOTB1</name>
<dbReference type="HOGENOM" id="CLU_2527146_0_0_1"/>
<gene>
    <name evidence="1" type="ORF">BOTBODRAFT_351441</name>
</gene>
<reference evidence="2" key="1">
    <citation type="journal article" date="2014" name="Proc. Natl. Acad. Sci. U.S.A.">
        <title>Extensive sampling of basidiomycete genomes demonstrates inadequacy of the white-rot/brown-rot paradigm for wood decay fungi.</title>
        <authorList>
            <person name="Riley R."/>
            <person name="Salamov A.A."/>
            <person name="Brown D.W."/>
            <person name="Nagy L.G."/>
            <person name="Floudas D."/>
            <person name="Held B.W."/>
            <person name="Levasseur A."/>
            <person name="Lombard V."/>
            <person name="Morin E."/>
            <person name="Otillar R."/>
            <person name="Lindquist E.A."/>
            <person name="Sun H."/>
            <person name="LaButti K.M."/>
            <person name="Schmutz J."/>
            <person name="Jabbour D."/>
            <person name="Luo H."/>
            <person name="Baker S.E."/>
            <person name="Pisabarro A.G."/>
            <person name="Walton J.D."/>
            <person name="Blanchette R.A."/>
            <person name="Henrissat B."/>
            <person name="Martin F."/>
            <person name="Cullen D."/>
            <person name="Hibbett D.S."/>
            <person name="Grigoriev I.V."/>
        </authorList>
    </citation>
    <scope>NUCLEOTIDE SEQUENCE [LARGE SCALE GENOMIC DNA]</scope>
    <source>
        <strain evidence="2">FD-172 SS1</strain>
    </source>
</reference>
<dbReference type="EMBL" id="KL198039">
    <property type="protein sequence ID" value="KDQ14125.1"/>
    <property type="molecule type" value="Genomic_DNA"/>
</dbReference>
<sequence>MCNPRAADTSLVWCLAPMHTTTNALPGANVSIARSSSLLSIALCTHALIAAWRLQVAYRHTSSCARKRQDLEVGHTTQRRENNG</sequence>
<protein>
    <submittedName>
        <fullName evidence="1">Uncharacterized protein</fullName>
    </submittedName>
</protein>
<organism evidence="1 2">
    <name type="scientific">Botryobasidium botryosum (strain FD-172 SS1)</name>
    <dbReference type="NCBI Taxonomy" id="930990"/>
    <lineage>
        <taxon>Eukaryota</taxon>
        <taxon>Fungi</taxon>
        <taxon>Dikarya</taxon>
        <taxon>Basidiomycota</taxon>
        <taxon>Agaricomycotina</taxon>
        <taxon>Agaricomycetes</taxon>
        <taxon>Cantharellales</taxon>
        <taxon>Botryobasidiaceae</taxon>
        <taxon>Botryobasidium</taxon>
    </lineage>
</organism>